<keyword evidence="4" id="KW-1185">Reference proteome</keyword>
<evidence type="ECO:0000256" key="1">
    <source>
        <dbReference type="SAM" id="MobiDB-lite"/>
    </source>
</evidence>
<protein>
    <recommendedName>
        <fullName evidence="2">DUF7260 domain-containing protein</fullName>
    </recommendedName>
</protein>
<dbReference type="OrthoDB" id="213880at2157"/>
<dbReference type="AlphaFoldDB" id="A0A8J7R7C8"/>
<dbReference type="InterPro" id="IPR055684">
    <property type="entry name" value="DUF7260"/>
</dbReference>
<evidence type="ECO:0000313" key="3">
    <source>
        <dbReference type="EMBL" id="MBP1901397.1"/>
    </source>
</evidence>
<dbReference type="EMBL" id="JAGGKE010000003">
    <property type="protein sequence ID" value="MBP1901397.1"/>
    <property type="molecule type" value="Genomic_DNA"/>
</dbReference>
<organism evidence="3 4">
    <name type="scientific">Halorubrum trapanicum</name>
    <dbReference type="NCBI Taxonomy" id="29284"/>
    <lineage>
        <taxon>Archaea</taxon>
        <taxon>Methanobacteriati</taxon>
        <taxon>Methanobacteriota</taxon>
        <taxon>Stenosarchaea group</taxon>
        <taxon>Halobacteria</taxon>
        <taxon>Halobacteriales</taxon>
        <taxon>Haloferacaceae</taxon>
        <taxon>Halorubrum</taxon>
    </lineage>
</organism>
<evidence type="ECO:0000313" key="4">
    <source>
        <dbReference type="Proteomes" id="UP000770586"/>
    </source>
</evidence>
<feature type="domain" description="DUF7260" evidence="2">
    <location>
        <begin position="5"/>
        <end position="278"/>
    </location>
</feature>
<dbReference type="Proteomes" id="UP000770586">
    <property type="component" value="Unassembled WGS sequence"/>
</dbReference>
<evidence type="ECO:0000259" key="2">
    <source>
        <dbReference type="Pfam" id="PF23921"/>
    </source>
</evidence>
<comment type="caution">
    <text evidence="3">The sequence shown here is derived from an EMBL/GenBank/DDBJ whole genome shotgun (WGS) entry which is preliminary data.</text>
</comment>
<proteinExistence type="predicted"/>
<name>A0A8J7R7C8_9EURY</name>
<feature type="region of interest" description="Disordered" evidence="1">
    <location>
        <begin position="1"/>
        <end position="21"/>
    </location>
</feature>
<sequence>MTVETHVDRARDRVAAERDAAADERRAYERFGSAVASIPTASDPTASDEETGVGAGTEIGSGTGIGTGTGVGAGPSAGGVRAAVGGRNASSTDGCRRVREAFAETVRSHSVADLDADEPLLATIREELGDAVAVALSPKTDHEFTPRVASAIGSAVDDRIAELAVFDRTLEREAASLRSAHEAIREITDWLATADETPLSTLGFDDLCRRHGALAERIETCESLLAERQADLDRTASRGAAVGIRHRSVTAYLYADFPVSHPVLSTVARLVETLSECQRAVRDHLTRRA</sequence>
<dbReference type="Pfam" id="PF23921">
    <property type="entry name" value="DUF7260"/>
    <property type="match status" value="1"/>
</dbReference>
<gene>
    <name evidence="3" type="ORF">J2744_001067</name>
</gene>
<dbReference type="RefSeq" id="WP_209545453.1">
    <property type="nucleotide sequence ID" value="NZ_BAAADX010000006.1"/>
</dbReference>
<accession>A0A8J7R7C8</accession>
<reference evidence="3 4" key="1">
    <citation type="submission" date="2021-03" db="EMBL/GenBank/DDBJ databases">
        <title>Genomic Encyclopedia of Type Strains, Phase IV (KMG-IV): sequencing the most valuable type-strain genomes for metagenomic binning, comparative biology and taxonomic classification.</title>
        <authorList>
            <person name="Goeker M."/>
        </authorList>
    </citation>
    <scope>NUCLEOTIDE SEQUENCE [LARGE SCALE GENOMIC DNA]</scope>
    <source>
        <strain evidence="3 4">DSM 12287</strain>
    </source>
</reference>